<dbReference type="PANTHER" id="PTHR45751:SF29">
    <property type="entry name" value="E3 UBIQUITIN-PROTEIN LIGASE RGLG2"/>
    <property type="match status" value="1"/>
</dbReference>
<feature type="region of interest" description="Disordered" evidence="3">
    <location>
        <begin position="1"/>
        <end position="88"/>
    </location>
</feature>
<organism evidence="5">
    <name type="scientific">Brassica cretica</name>
    <name type="common">Mustard</name>
    <dbReference type="NCBI Taxonomy" id="69181"/>
    <lineage>
        <taxon>Eukaryota</taxon>
        <taxon>Viridiplantae</taxon>
        <taxon>Streptophyta</taxon>
        <taxon>Embryophyta</taxon>
        <taxon>Tracheophyta</taxon>
        <taxon>Spermatophyta</taxon>
        <taxon>Magnoliopsida</taxon>
        <taxon>eudicotyledons</taxon>
        <taxon>Gunneridae</taxon>
        <taxon>Pentapetalae</taxon>
        <taxon>rosids</taxon>
        <taxon>malvids</taxon>
        <taxon>Brassicales</taxon>
        <taxon>Brassicaceae</taxon>
        <taxon>Brassiceae</taxon>
        <taxon>Brassica</taxon>
    </lineage>
</organism>
<comment type="catalytic activity">
    <reaction evidence="1">
        <text>S-ubiquitinyl-[E2 ubiquitin-conjugating enzyme]-L-cysteine + [acceptor protein]-L-lysine = [E2 ubiquitin-conjugating enzyme]-L-cysteine + N(6)-ubiquitinyl-[acceptor protein]-L-lysine.</text>
        <dbReference type="EC" id="2.3.2.27"/>
    </reaction>
</comment>
<gene>
    <name evidence="5" type="ORF">F2Q70_00006150</name>
</gene>
<evidence type="ECO:0000256" key="3">
    <source>
        <dbReference type="SAM" id="MobiDB-lite"/>
    </source>
</evidence>
<feature type="compositionally biased region" description="Low complexity" evidence="3">
    <location>
        <begin position="14"/>
        <end position="34"/>
    </location>
</feature>
<dbReference type="GO" id="GO:0005634">
    <property type="term" value="C:nucleus"/>
    <property type="evidence" value="ECO:0007669"/>
    <property type="project" value="TreeGrafter"/>
</dbReference>
<dbReference type="InterPro" id="IPR052079">
    <property type="entry name" value="E3_ligase/Copine_domain"/>
</dbReference>
<name>A0A8S9IWF2_BRACR</name>
<feature type="compositionally biased region" description="Pro residues" evidence="3">
    <location>
        <begin position="48"/>
        <end position="67"/>
    </location>
</feature>
<accession>A0A8S9IWF2</accession>
<dbReference type="GO" id="GO:0016567">
    <property type="term" value="P:protein ubiquitination"/>
    <property type="evidence" value="ECO:0007669"/>
    <property type="project" value="TreeGrafter"/>
</dbReference>
<comment type="caution">
    <text evidence="5">The sequence shown here is derived from an EMBL/GenBank/DDBJ whole genome shotgun (WGS) entry which is preliminary data.</text>
</comment>
<dbReference type="InterPro" id="IPR036465">
    <property type="entry name" value="vWFA_dom_sf"/>
</dbReference>
<dbReference type="InterPro" id="IPR010734">
    <property type="entry name" value="Copine_C"/>
</dbReference>
<sequence>MGTGNSKENWRQESSSSSRSASSPSAASSSSWASHQSYPQYGPDSYTYPPPPSYAPPPPEYTHPPSPSYTTQPYSQPPPSQSHGNNKKRLERKYSKISDEYSSLEQVTEALAGAGLESSNLIVGIDFTKSNEWTGARSFNRKSLHFIGNTPNPYEQAITIIGRTLAAFDEDNLIPCYGFGDASTHDQDVFSFNPEDRFCNGFEEVLGRYKEIVPQLKLAGPTSFAPIIDMAMTIVEQSGGQYHVLVIIADGQVTRSVDTENGQLSPQEQKTVDAIVEASKLPLSIVLVGVGDGPWDMMREFDDNIPSRAFDNFQFVNFTEIMSKNKAQSFKETEFALSALMEIPQQYKATLELNLLGRRNGYIPERFPLPPPMHGGYNKPKATPRVPSFKPSVPPYPTESYPVRSSPAQPATTTSAFDNQLCPICLSNPKDMAFGCGHQITNLPYKRLSQEDDVFNETTSRSSSYPYRFKRVLSLRGRRRIRVRVKIRRLRGFVRKKASKVKIGVLKILKRLKESQSHFGDLFAGNYLFMQVNPSSLNTKYVFDRSFQVQNDNLSPSKVSLRRVLM</sequence>
<feature type="region of interest" description="Disordered" evidence="3">
    <location>
        <begin position="393"/>
        <end position="412"/>
    </location>
</feature>
<dbReference type="InterPro" id="IPR002035">
    <property type="entry name" value="VWF_A"/>
</dbReference>
<dbReference type="PANTHER" id="PTHR45751">
    <property type="entry name" value="COPINE FAMILY PROTEIN 1"/>
    <property type="match status" value="1"/>
</dbReference>
<dbReference type="SMART" id="SM00327">
    <property type="entry name" value="VWA"/>
    <property type="match status" value="1"/>
</dbReference>
<protein>
    <recommendedName>
        <fullName evidence="2">RING-type E3 ubiquitin transferase</fullName>
        <ecNumber evidence="2">2.3.2.27</ecNumber>
    </recommendedName>
</protein>
<dbReference type="GO" id="GO:0061630">
    <property type="term" value="F:ubiquitin protein ligase activity"/>
    <property type="evidence" value="ECO:0007669"/>
    <property type="project" value="UniProtKB-EC"/>
</dbReference>
<feature type="domain" description="VWFA" evidence="4">
    <location>
        <begin position="118"/>
        <end position="321"/>
    </location>
</feature>
<evidence type="ECO:0000256" key="1">
    <source>
        <dbReference type="ARBA" id="ARBA00000900"/>
    </source>
</evidence>
<dbReference type="SUPFAM" id="SSF53300">
    <property type="entry name" value="vWA-like"/>
    <property type="match status" value="1"/>
</dbReference>
<proteinExistence type="predicted"/>
<dbReference type="AlphaFoldDB" id="A0A8S9IWF2"/>
<dbReference type="Pfam" id="PF07002">
    <property type="entry name" value="Copine"/>
    <property type="match status" value="1"/>
</dbReference>
<evidence type="ECO:0000259" key="4">
    <source>
        <dbReference type="SMART" id="SM00327"/>
    </source>
</evidence>
<evidence type="ECO:0000313" key="5">
    <source>
        <dbReference type="EMBL" id="KAF2574005.1"/>
    </source>
</evidence>
<dbReference type="EC" id="2.3.2.27" evidence="2"/>
<evidence type="ECO:0000256" key="2">
    <source>
        <dbReference type="ARBA" id="ARBA00012483"/>
    </source>
</evidence>
<dbReference type="EMBL" id="QGKY02001015">
    <property type="protein sequence ID" value="KAF2574005.1"/>
    <property type="molecule type" value="Genomic_DNA"/>
</dbReference>
<reference evidence="5" key="1">
    <citation type="submission" date="2019-12" db="EMBL/GenBank/DDBJ databases">
        <title>Genome sequencing and annotation of Brassica cretica.</title>
        <authorList>
            <person name="Studholme D.J."/>
            <person name="Sarris P.F."/>
        </authorList>
    </citation>
    <scope>NUCLEOTIDE SEQUENCE</scope>
    <source>
        <strain evidence="5">PFS-102/07</strain>
        <tissue evidence="5">Leaf</tissue>
    </source>
</reference>